<comment type="caution">
    <text evidence="1">The sequence shown here is derived from an EMBL/GenBank/DDBJ whole genome shotgun (WGS) entry which is preliminary data.</text>
</comment>
<gene>
    <name evidence="1" type="ORF">PR048_003313</name>
</gene>
<organism evidence="1 2">
    <name type="scientific">Dryococelus australis</name>
    <dbReference type="NCBI Taxonomy" id="614101"/>
    <lineage>
        <taxon>Eukaryota</taxon>
        <taxon>Metazoa</taxon>
        <taxon>Ecdysozoa</taxon>
        <taxon>Arthropoda</taxon>
        <taxon>Hexapoda</taxon>
        <taxon>Insecta</taxon>
        <taxon>Pterygota</taxon>
        <taxon>Neoptera</taxon>
        <taxon>Polyneoptera</taxon>
        <taxon>Phasmatodea</taxon>
        <taxon>Verophasmatodea</taxon>
        <taxon>Anareolatae</taxon>
        <taxon>Phasmatidae</taxon>
        <taxon>Eurycanthinae</taxon>
        <taxon>Dryococelus</taxon>
    </lineage>
</organism>
<dbReference type="EMBL" id="JARBHB010000001">
    <property type="protein sequence ID" value="KAJ8897955.1"/>
    <property type="molecule type" value="Genomic_DNA"/>
</dbReference>
<name>A0ABQ9IP66_9NEOP</name>
<dbReference type="PANTHER" id="PTHR45913">
    <property type="entry name" value="EPM2A-INTERACTING PROTEIN 1"/>
    <property type="match status" value="1"/>
</dbReference>
<evidence type="ECO:0008006" key="3">
    <source>
        <dbReference type="Google" id="ProtNLM"/>
    </source>
</evidence>
<reference evidence="1 2" key="1">
    <citation type="submission" date="2023-02" db="EMBL/GenBank/DDBJ databases">
        <title>LHISI_Scaffold_Assembly.</title>
        <authorList>
            <person name="Stuart O.P."/>
            <person name="Cleave R."/>
            <person name="Magrath M.J.L."/>
            <person name="Mikheyev A.S."/>
        </authorList>
    </citation>
    <scope>NUCLEOTIDE SEQUENCE [LARGE SCALE GENOMIC DNA]</scope>
    <source>
        <strain evidence="1">Daus_M_001</strain>
        <tissue evidence="1">Leg muscle</tissue>
    </source>
</reference>
<dbReference type="PANTHER" id="PTHR45913:SF21">
    <property type="entry name" value="DUF4371 DOMAIN-CONTAINING PROTEIN"/>
    <property type="match status" value="1"/>
</dbReference>
<protein>
    <recommendedName>
        <fullName evidence="3">HAT C-terminal dimerisation domain-containing protein</fullName>
    </recommendedName>
</protein>
<dbReference type="Proteomes" id="UP001159363">
    <property type="component" value="Chromosome 1"/>
</dbReference>
<keyword evidence="2" id="KW-1185">Reference proteome</keyword>
<evidence type="ECO:0000313" key="1">
    <source>
        <dbReference type="EMBL" id="KAJ8897955.1"/>
    </source>
</evidence>
<evidence type="ECO:0000313" key="2">
    <source>
        <dbReference type="Proteomes" id="UP001159363"/>
    </source>
</evidence>
<sequence length="107" mass="12653">MDKFNDMNIKLQGKDKEIVEMISKVDYLIKKLNLWENNVRRGDLRHFPTLISTKEMLACHSIPQEKYPALTDVALRVRALFASTYVCESSFSNIMFIKYKYRTRLTE</sequence>
<proteinExistence type="predicted"/>
<accession>A0ABQ9IP66</accession>